<dbReference type="Gene3D" id="2.60.169.10">
    <property type="entry name" value="Microviridae F protein"/>
    <property type="match status" value="2"/>
</dbReference>
<dbReference type="AlphaFoldDB" id="A0A3R6FH23"/>
<dbReference type="InterPro" id="IPR037002">
    <property type="entry name" value="Microviridae_protein_F_sf"/>
</dbReference>
<name>A0A3R6FH23_9BACT</name>
<gene>
    <name evidence="1" type="ORF">DW060_10740</name>
</gene>
<dbReference type="Proteomes" id="UP000286598">
    <property type="component" value="Unassembled WGS sequence"/>
</dbReference>
<organism evidence="1 2">
    <name type="scientific">Leyella stercorea</name>
    <dbReference type="NCBI Taxonomy" id="363265"/>
    <lineage>
        <taxon>Bacteria</taxon>
        <taxon>Pseudomonadati</taxon>
        <taxon>Bacteroidota</taxon>
        <taxon>Bacteroidia</taxon>
        <taxon>Bacteroidales</taxon>
        <taxon>Prevotellaceae</taxon>
        <taxon>Leyella</taxon>
    </lineage>
</organism>
<proteinExistence type="predicted"/>
<reference evidence="1 2" key="1">
    <citation type="submission" date="2018-08" db="EMBL/GenBank/DDBJ databases">
        <title>A genome reference for cultivated species of the human gut microbiota.</title>
        <authorList>
            <person name="Zou Y."/>
            <person name="Xue W."/>
            <person name="Luo G."/>
        </authorList>
    </citation>
    <scope>NUCLEOTIDE SEQUENCE [LARGE SCALE GENOMIC DNA]</scope>
    <source>
        <strain evidence="1 2">AF42-9</strain>
    </source>
</reference>
<keyword evidence="2" id="KW-1185">Reference proteome</keyword>
<dbReference type="GO" id="GO:0005198">
    <property type="term" value="F:structural molecule activity"/>
    <property type="evidence" value="ECO:0007669"/>
    <property type="project" value="InterPro"/>
</dbReference>
<sequence length="699" mass="78976">MSFKSVLLGTSANKNYTHNMSFDNNTTMDFGFLQPLLSQYMLPKSTISVNSKQLVRLAPMPTPSFARMYLQNYARFVKITDVVPYYESLLSGISFTTPSGVSVKPTQVPVTTNSFLLWYLLCLSRVTIYEKNITGLNEYEWVKVDLGIFTSLDTYKNALLSRFKFSSEFSAASLPFPSVLVGNGVDYDVTPLVSDYIVETDYADDGTDTTYLFCFQFSSRAKRIRKQFLGLGYSLNGEDNKPVSIAPLLAYYKAYYDYFGLTRDVQFEQTNCFKVIGFVWDYFTNFYQLDGSVTLDKLQVFMSFLHDFENLYYTDASSYIAAHRSLPLNNAPIPGINTGVYSLVDYAGDNNSSKTYIQENQFGVPHIPANPTSPTWLSIDLLRRLSRFVSKDSVIGKRLSDWVRVHYGSDVSFDLFKDSFNISEWRTPIDIDDVFSTSETADVGNADKGDYLGAYAGKGIGFGKGGFTFKAPTHGFVFVMSCVVPITNIFQGNDPTLYAIDNDTIPRPEFDALGYEFTPKGVFVSDNFLLSDKDDLGLTKKGFGWVPRYTGFKVKKNIVNGDMYCGYFKRDLLPYFNDRLILSHSGTFANIYDAKGEVVKDKFKFFIGTNNVPSASTSWQQVCKYGFLANYNRLFYNTKADVNSSTIEPLLFGVDYGEFDNFICQTVFDVKVKNWLKPVQNSYDTVDEIDNSTVNQSTN</sequence>
<evidence type="ECO:0000313" key="2">
    <source>
        <dbReference type="Proteomes" id="UP000286598"/>
    </source>
</evidence>
<comment type="caution">
    <text evidence="1">The sequence shown here is derived from an EMBL/GenBank/DDBJ whole genome shotgun (WGS) entry which is preliminary data.</text>
</comment>
<evidence type="ECO:0000313" key="1">
    <source>
        <dbReference type="EMBL" id="RHK48378.1"/>
    </source>
</evidence>
<evidence type="ECO:0008006" key="3">
    <source>
        <dbReference type="Google" id="ProtNLM"/>
    </source>
</evidence>
<protein>
    <recommendedName>
        <fullName evidence="3">Capsid protein (F protein)</fullName>
    </recommendedName>
</protein>
<dbReference type="EMBL" id="QRNO01000065">
    <property type="protein sequence ID" value="RHK48378.1"/>
    <property type="molecule type" value="Genomic_DNA"/>
</dbReference>
<accession>A0A3R6FH23</accession>